<dbReference type="FunCoup" id="Q75BM6">
    <property type="interactions" value="27"/>
</dbReference>
<accession>Q75BM6</accession>
<dbReference type="OMA" id="KRINTHY"/>
<dbReference type="EMBL" id="AE016816">
    <property type="protein sequence ID" value="AAS51471.2"/>
    <property type="molecule type" value="Genomic_DNA"/>
</dbReference>
<proteinExistence type="predicted"/>
<protein>
    <submittedName>
        <fullName evidence="1">ACR245Cp</fullName>
    </submittedName>
</protein>
<dbReference type="AlphaFoldDB" id="Q75BM6"/>
<keyword evidence="2" id="KW-1185">Reference proteome</keyword>
<reference evidence="1 2" key="1">
    <citation type="journal article" date="2004" name="Science">
        <title>The Ashbya gossypii genome as a tool for mapping the ancient Saccharomyces cerevisiae genome.</title>
        <authorList>
            <person name="Dietrich F.S."/>
            <person name="Voegeli S."/>
            <person name="Brachat S."/>
            <person name="Lerch A."/>
            <person name="Gates K."/>
            <person name="Steiner S."/>
            <person name="Mohr C."/>
            <person name="Pohlmann R."/>
            <person name="Luedi P."/>
            <person name="Choi S."/>
            <person name="Wing R.A."/>
            <person name="Flavier A."/>
            <person name="Gaffney T.D."/>
            <person name="Philippsen P."/>
        </authorList>
    </citation>
    <scope>NUCLEOTIDE SEQUENCE [LARGE SCALE GENOMIC DNA]</scope>
    <source>
        <strain evidence="2">ATCC 10895 / CBS 109.51 / FGSC 9923 / NRRL Y-1056</strain>
    </source>
</reference>
<dbReference type="OrthoDB" id="10373131at2759"/>
<dbReference type="KEGG" id="ago:AGOS_ACR245C"/>
<dbReference type="HOGENOM" id="CLU_758703_0_0_1"/>
<gene>
    <name evidence="1" type="ORF">AGOS_ACR245C</name>
</gene>
<dbReference type="InParanoid" id="Q75BM6"/>
<sequence length="348" mass="37646">MRRSFSILQTLGSKSRGHGAELSKELRTTLRYLGREPSLLSSLLSRERVEEEHVVELLNRGLPDAKSGQERVGEHYAQLLGRLGRAVEQHEARGTLAEQVRTCGTDGAALVALLEHAVADGAGPREMAQVVLSAHFGAAQARAAVGAVGRCATHGADLALLLCYRARERVWYEQWRGRWLAGYGELHSLSQKMLWRTMVALEDMAAVNAGLESLGALCDARQVVMVHQVLHAHAHLLTPALLEVSLARNQLLFCKAMRLLAGHASARSTRWAAALVRASISHKLAVDMTAPGAVSVQQYAFASAMHDVLAAVADGSPDSHLRDGAGALLRELHRADGEKPQPVLNFLS</sequence>
<organism evidence="1 2">
    <name type="scientific">Eremothecium gossypii (strain ATCC 10895 / CBS 109.51 / FGSC 9923 / NRRL Y-1056)</name>
    <name type="common">Yeast</name>
    <name type="synonym">Ashbya gossypii</name>
    <dbReference type="NCBI Taxonomy" id="284811"/>
    <lineage>
        <taxon>Eukaryota</taxon>
        <taxon>Fungi</taxon>
        <taxon>Dikarya</taxon>
        <taxon>Ascomycota</taxon>
        <taxon>Saccharomycotina</taxon>
        <taxon>Saccharomycetes</taxon>
        <taxon>Saccharomycetales</taxon>
        <taxon>Saccharomycetaceae</taxon>
        <taxon>Eremothecium</taxon>
    </lineage>
</organism>
<evidence type="ECO:0000313" key="2">
    <source>
        <dbReference type="Proteomes" id="UP000000591"/>
    </source>
</evidence>
<name>Q75BM6_EREGS</name>
<dbReference type="eggNOG" id="ENOG502RYWP">
    <property type="taxonomic scope" value="Eukaryota"/>
</dbReference>
<reference evidence="2" key="2">
    <citation type="journal article" date="2013" name="G3 (Bethesda)">
        <title>Genomes of Ashbya fungi isolated from insects reveal four mating-type loci, numerous translocations, lack of transposons, and distinct gene duplications.</title>
        <authorList>
            <person name="Dietrich F.S."/>
            <person name="Voegeli S."/>
            <person name="Kuo S."/>
            <person name="Philippsen P."/>
        </authorList>
    </citation>
    <scope>GENOME REANNOTATION</scope>
    <source>
        <strain evidence="2">ATCC 10895 / CBS 109.51 / FGSC 9923 / NRRL Y-1056</strain>
    </source>
</reference>
<dbReference type="Proteomes" id="UP000000591">
    <property type="component" value="Chromosome III"/>
</dbReference>
<evidence type="ECO:0000313" key="1">
    <source>
        <dbReference type="EMBL" id="AAS51471.2"/>
    </source>
</evidence>
<dbReference type="GeneID" id="4619782"/>
<dbReference type="RefSeq" id="NP_983647.2">
    <property type="nucleotide sequence ID" value="NM_209000.2"/>
</dbReference>